<dbReference type="InterPro" id="IPR043502">
    <property type="entry name" value="DNA/RNA_pol_sf"/>
</dbReference>
<evidence type="ECO:0000259" key="1">
    <source>
        <dbReference type="PROSITE" id="PS50878"/>
    </source>
</evidence>
<reference evidence="2 3" key="1">
    <citation type="journal article" date="2018" name="Gigascience">
        <title>Genomes of trombidid mites reveal novel predicted allergens and laterally-transferred genes associated with secondary metabolism.</title>
        <authorList>
            <person name="Dong X."/>
            <person name="Chaisiri K."/>
            <person name="Xia D."/>
            <person name="Armstrong S.D."/>
            <person name="Fang Y."/>
            <person name="Donnelly M.J."/>
            <person name="Kadowaki T."/>
            <person name="McGarry J.W."/>
            <person name="Darby A.C."/>
            <person name="Makepeace B.L."/>
        </authorList>
    </citation>
    <scope>NUCLEOTIDE SEQUENCE [LARGE SCALE GENOMIC DNA]</scope>
    <source>
        <strain evidence="2">UoL-UT</strain>
    </source>
</reference>
<accession>A0A443RYS1</accession>
<dbReference type="InterPro" id="IPR043128">
    <property type="entry name" value="Rev_trsase/Diguanyl_cyclase"/>
</dbReference>
<protein>
    <recommendedName>
        <fullName evidence="1">Reverse transcriptase domain-containing protein</fullName>
    </recommendedName>
</protein>
<name>A0A443RYS1_9ACAR</name>
<keyword evidence="3" id="KW-1185">Reference proteome</keyword>
<feature type="non-terminal residue" evidence="2">
    <location>
        <position position="420"/>
    </location>
</feature>
<sequence length="420" mass="48603">RFRRPNDRFRGQQQPKTPCKYCKVEGKDLFHWHSECRNNDFSPNQQTSPAPKEAISNAINYTAKISVPDDFIFFSVHVNKRRVSALMDTASTVNIINEVFARTARCHFIRKKTSIQLAGNTESISPGLAVFDLTFDKVTKRISALCLPDFQYSLLLGVNIRDHFPLDISLRDLTVSWPKDTQHSQNPVGKFCGEQFHIKLKSDKPIRRPPYKHPRWKRDIINQQVQELLASGSIRESESPYGSPGTTALKSDGTHRLVVDVRELNKVTVDDIEPLPDISDIIENTVDSRFFTKLDIKWFYHHFQIASEDIHKTGFVTQDGHYEFTVVPFVAKNAPFFCQRQLRRLLRKLKKNVISYLDDILIHSRDLKTHLLILRQVLKIIRANNFRLRQKKCTFAENSVEFLGHVIENGTVRPSDRHNE</sequence>
<dbReference type="SUPFAM" id="SSF50630">
    <property type="entry name" value="Acid proteases"/>
    <property type="match status" value="1"/>
</dbReference>
<dbReference type="CDD" id="cd00303">
    <property type="entry name" value="retropepsin_like"/>
    <property type="match status" value="1"/>
</dbReference>
<dbReference type="PROSITE" id="PS50878">
    <property type="entry name" value="RT_POL"/>
    <property type="match status" value="1"/>
</dbReference>
<dbReference type="PANTHER" id="PTHR24559">
    <property type="entry name" value="TRANSPOSON TY3-I GAG-POL POLYPROTEIN"/>
    <property type="match status" value="1"/>
</dbReference>
<dbReference type="STRING" id="299467.A0A443RYS1"/>
<feature type="non-terminal residue" evidence="2">
    <location>
        <position position="1"/>
    </location>
</feature>
<dbReference type="Gene3D" id="3.30.70.270">
    <property type="match status" value="1"/>
</dbReference>
<dbReference type="GO" id="GO:0071897">
    <property type="term" value="P:DNA biosynthetic process"/>
    <property type="evidence" value="ECO:0007669"/>
    <property type="project" value="UniProtKB-ARBA"/>
</dbReference>
<dbReference type="OrthoDB" id="6525599at2759"/>
<gene>
    <name evidence="2" type="ORF">B4U80_11299</name>
</gene>
<dbReference type="Pfam" id="PF00078">
    <property type="entry name" value="RVT_1"/>
    <property type="match status" value="1"/>
</dbReference>
<dbReference type="EMBL" id="NCKV01018107">
    <property type="protein sequence ID" value="RWS20355.1"/>
    <property type="molecule type" value="Genomic_DNA"/>
</dbReference>
<dbReference type="VEuPathDB" id="VectorBase:LDEU011685"/>
<comment type="caution">
    <text evidence="2">The sequence shown here is derived from an EMBL/GenBank/DDBJ whole genome shotgun (WGS) entry which is preliminary data.</text>
</comment>
<feature type="domain" description="Reverse transcriptase" evidence="1">
    <location>
        <begin position="218"/>
        <end position="407"/>
    </location>
</feature>
<dbReference type="InterPro" id="IPR021109">
    <property type="entry name" value="Peptidase_aspartic_dom_sf"/>
</dbReference>
<dbReference type="InterPro" id="IPR000477">
    <property type="entry name" value="RT_dom"/>
</dbReference>
<dbReference type="AlphaFoldDB" id="A0A443RYS1"/>
<evidence type="ECO:0000313" key="2">
    <source>
        <dbReference type="EMBL" id="RWS20355.1"/>
    </source>
</evidence>
<dbReference type="InterPro" id="IPR053134">
    <property type="entry name" value="RNA-dir_DNA_polymerase"/>
</dbReference>
<dbReference type="SUPFAM" id="SSF56672">
    <property type="entry name" value="DNA/RNA polymerases"/>
    <property type="match status" value="1"/>
</dbReference>
<dbReference type="Gene3D" id="2.40.70.10">
    <property type="entry name" value="Acid Proteases"/>
    <property type="match status" value="1"/>
</dbReference>
<dbReference type="Proteomes" id="UP000288716">
    <property type="component" value="Unassembled WGS sequence"/>
</dbReference>
<evidence type="ECO:0000313" key="3">
    <source>
        <dbReference type="Proteomes" id="UP000288716"/>
    </source>
</evidence>
<dbReference type="PANTHER" id="PTHR24559:SF444">
    <property type="entry name" value="REVERSE TRANSCRIPTASE DOMAIN-CONTAINING PROTEIN"/>
    <property type="match status" value="1"/>
</dbReference>
<proteinExistence type="predicted"/>
<dbReference type="Gene3D" id="3.10.10.10">
    <property type="entry name" value="HIV Type 1 Reverse Transcriptase, subunit A, domain 1"/>
    <property type="match status" value="1"/>
</dbReference>
<organism evidence="2 3">
    <name type="scientific">Leptotrombidium deliense</name>
    <dbReference type="NCBI Taxonomy" id="299467"/>
    <lineage>
        <taxon>Eukaryota</taxon>
        <taxon>Metazoa</taxon>
        <taxon>Ecdysozoa</taxon>
        <taxon>Arthropoda</taxon>
        <taxon>Chelicerata</taxon>
        <taxon>Arachnida</taxon>
        <taxon>Acari</taxon>
        <taxon>Acariformes</taxon>
        <taxon>Trombidiformes</taxon>
        <taxon>Prostigmata</taxon>
        <taxon>Anystina</taxon>
        <taxon>Parasitengona</taxon>
        <taxon>Trombiculoidea</taxon>
        <taxon>Trombiculidae</taxon>
        <taxon>Leptotrombidium</taxon>
    </lineage>
</organism>
<dbReference type="CDD" id="cd01647">
    <property type="entry name" value="RT_LTR"/>
    <property type="match status" value="1"/>
</dbReference>